<dbReference type="PANTHER" id="PTHR24286:SF290">
    <property type="entry name" value="ENT-KAURENOIC ACID OXIDASE 2-LIKE ISOFORM X1"/>
    <property type="match status" value="1"/>
</dbReference>
<evidence type="ECO:0000256" key="2">
    <source>
        <dbReference type="ARBA" id="ARBA00010617"/>
    </source>
</evidence>
<keyword evidence="6 7" id="KW-0408">Iron</keyword>
<gene>
    <name evidence="8" type="ORF">Prudu_013638</name>
</gene>
<keyword evidence="4 7" id="KW-0479">Metal-binding</keyword>
<comment type="subcellular location">
    <subcellularLocation>
        <location evidence="1">Membrane</location>
        <topology evidence="1">Single-pass membrane protein</topology>
    </subcellularLocation>
</comment>
<keyword evidence="5" id="KW-0472">Membrane</keyword>
<dbReference type="SUPFAM" id="SSF48264">
    <property type="entry name" value="Cytochrome P450"/>
    <property type="match status" value="2"/>
</dbReference>
<accession>A0A4Y1RF79</accession>
<protein>
    <submittedName>
        <fullName evidence="8">Ent-kaurenoic acid hydroxylase 2</fullName>
    </submittedName>
</protein>
<dbReference type="EMBL" id="AP019301">
    <property type="protein sequence ID" value="BBH02919.1"/>
    <property type="molecule type" value="Genomic_DNA"/>
</dbReference>
<dbReference type="GO" id="GO:0016020">
    <property type="term" value="C:membrane"/>
    <property type="evidence" value="ECO:0007669"/>
    <property type="project" value="UniProtKB-SubCell"/>
</dbReference>
<feature type="binding site" description="axial binding residue" evidence="7">
    <location>
        <position position="411"/>
    </location>
    <ligand>
        <name>heme</name>
        <dbReference type="ChEBI" id="CHEBI:30413"/>
    </ligand>
    <ligandPart>
        <name>Fe</name>
        <dbReference type="ChEBI" id="CHEBI:18248"/>
    </ligandPart>
</feature>
<dbReference type="GO" id="GO:0020037">
    <property type="term" value="F:heme binding"/>
    <property type="evidence" value="ECO:0007669"/>
    <property type="project" value="InterPro"/>
</dbReference>
<reference evidence="8" key="1">
    <citation type="journal article" date="2019" name="Science">
        <title>Mutation of a bHLH transcription factor allowed almond domestication.</title>
        <authorList>
            <person name="Sanchez-Perez R."/>
            <person name="Pavan S."/>
            <person name="Mazzeo R."/>
            <person name="Moldovan C."/>
            <person name="Aiese Cigliano R."/>
            <person name="Del Cueto J."/>
            <person name="Ricciardi F."/>
            <person name="Lotti C."/>
            <person name="Ricciardi L."/>
            <person name="Dicenta F."/>
            <person name="Lopez-Marques R.L."/>
            <person name="Lindberg Moller B."/>
        </authorList>
    </citation>
    <scope>NUCLEOTIDE SEQUENCE</scope>
</reference>
<evidence type="ECO:0000256" key="3">
    <source>
        <dbReference type="ARBA" id="ARBA00022692"/>
    </source>
</evidence>
<comment type="similarity">
    <text evidence="2">Belongs to the cytochrome P450 family.</text>
</comment>
<sequence length="900" mass="102825">MVLGEKQNTLPPGDMGWPFIGNTLSFLKALKSDDPDSFISNCVKRYGSTGIYKAYLFGKPTIIATAPETCRQVLMDSLQFKTGWPKATAELMGRKSFVTLPEEEHKRLRRLTAAPISGHKALSMYHEYIKHVTISSLDELAKANRPIEFLSEIRKITFKIIMFIFLSCETGPMMETMEKEYAILNHGLRAMAINLPGFAFHKALKARKKMAKIIQDVVDERRARKVNNLSRERTDLMDLLMEAEDENGKTLDNEEIIDIILMYLNAGHESSAHATLWAILFLHEHPEYYKKAKVGFISKLAEQMEILKRASSPEEGLDFKETKQMEYLSKVIDETLRVVNISLYSYREATTDANVAGYTIPKGWKVMMWYRSVHLNPEYYPDPKEFNPSRWNENKGKAGTFIPFGIGSRLCPGSDLTKLEIYSKWNEMCGRLEERQKTLPPGDMGWPFLGNTLSFLKALKSDDPDSFISNYVKRYGSTGIYKAYLFGKPTIIVTAPETCRQVLMDSLQFKTGWPKSTSDLMGRKSFMSLSEEEHKRLRRLTAAPISGHKALSVYHEYIKDAIVSSLDELAKTERPIEFLTEIRKITFKIIMFIFLSCETGPMMETMEKEYAILNHGLRAMAINLPGFAFYKALKARKKMAMIIQDVVDGRRARKENNLSRERTDLMDLLMEVEDENGKTLDDEEIIDIILMYLNAGYESTAHATLWATLFLNEHPEYYQKAKAEQVEILKRESSPEEGLNFKGTKQMEYLSKVINETLRVVNVSLYGYREAATDANKKTYYKMLCLQGYTIPKGWKVMMWYRGVHLNPEYYPDPKEFNPSRWNENKGKAGTFIPFGIGSRLCPGSPNGMTCRKGEISNLRALVPSKLERLNPACGVRYLPHASPKDNCLAKIKKLPSSSV</sequence>
<dbReference type="GO" id="GO:0051777">
    <property type="term" value="F:ent-kaurenoic acid monooxygenase activity"/>
    <property type="evidence" value="ECO:0007669"/>
    <property type="project" value="TreeGrafter"/>
</dbReference>
<dbReference type="PRINTS" id="PR00463">
    <property type="entry name" value="EP450I"/>
</dbReference>
<dbReference type="PRINTS" id="PR00385">
    <property type="entry name" value="P450"/>
</dbReference>
<proteinExistence type="inferred from homology"/>
<dbReference type="Pfam" id="PF00067">
    <property type="entry name" value="p450"/>
    <property type="match status" value="2"/>
</dbReference>
<dbReference type="GO" id="GO:0016125">
    <property type="term" value="P:sterol metabolic process"/>
    <property type="evidence" value="ECO:0007669"/>
    <property type="project" value="TreeGrafter"/>
</dbReference>
<evidence type="ECO:0000256" key="6">
    <source>
        <dbReference type="ARBA" id="ARBA00023004"/>
    </source>
</evidence>
<keyword evidence="3" id="KW-0812">Transmembrane</keyword>
<evidence type="ECO:0000256" key="4">
    <source>
        <dbReference type="ARBA" id="ARBA00022723"/>
    </source>
</evidence>
<dbReference type="InterPro" id="IPR001128">
    <property type="entry name" value="Cyt_P450"/>
</dbReference>
<comment type="cofactor">
    <cofactor evidence="7">
        <name>heme</name>
        <dbReference type="ChEBI" id="CHEBI:30413"/>
    </cofactor>
</comment>
<dbReference type="InterPro" id="IPR036396">
    <property type="entry name" value="Cyt_P450_sf"/>
</dbReference>
<dbReference type="PANTHER" id="PTHR24286">
    <property type="entry name" value="CYTOCHROME P450 26"/>
    <property type="match status" value="1"/>
</dbReference>
<keyword evidence="7" id="KW-0349">Heme</keyword>
<dbReference type="AlphaFoldDB" id="A0A4Y1RF79"/>
<dbReference type="InterPro" id="IPR017972">
    <property type="entry name" value="Cyt_P450_CS"/>
</dbReference>
<keyword evidence="5" id="KW-1133">Transmembrane helix</keyword>
<dbReference type="InterPro" id="IPR002401">
    <property type="entry name" value="Cyt_P450_E_grp-I"/>
</dbReference>
<dbReference type="GO" id="GO:0010268">
    <property type="term" value="P:brassinosteroid homeostasis"/>
    <property type="evidence" value="ECO:0007669"/>
    <property type="project" value="TreeGrafter"/>
</dbReference>
<organism evidence="8">
    <name type="scientific">Prunus dulcis</name>
    <name type="common">Almond</name>
    <name type="synonym">Amygdalus dulcis</name>
    <dbReference type="NCBI Taxonomy" id="3755"/>
    <lineage>
        <taxon>Eukaryota</taxon>
        <taxon>Viridiplantae</taxon>
        <taxon>Streptophyta</taxon>
        <taxon>Embryophyta</taxon>
        <taxon>Tracheophyta</taxon>
        <taxon>Spermatophyta</taxon>
        <taxon>Magnoliopsida</taxon>
        <taxon>eudicotyledons</taxon>
        <taxon>Gunneridae</taxon>
        <taxon>Pentapetalae</taxon>
        <taxon>rosids</taxon>
        <taxon>fabids</taxon>
        <taxon>Rosales</taxon>
        <taxon>Rosaceae</taxon>
        <taxon>Amygdaloideae</taxon>
        <taxon>Amygdaleae</taxon>
        <taxon>Prunus</taxon>
    </lineage>
</organism>
<evidence type="ECO:0000256" key="7">
    <source>
        <dbReference type="PIRSR" id="PIRSR602401-1"/>
    </source>
</evidence>
<name>A0A4Y1RF79_PRUDU</name>
<dbReference type="PROSITE" id="PS00086">
    <property type="entry name" value="CYTOCHROME_P450"/>
    <property type="match status" value="2"/>
</dbReference>
<evidence type="ECO:0000256" key="5">
    <source>
        <dbReference type="ARBA" id="ARBA00022989"/>
    </source>
</evidence>
<dbReference type="GO" id="GO:0005783">
    <property type="term" value="C:endoplasmic reticulum"/>
    <property type="evidence" value="ECO:0007669"/>
    <property type="project" value="TreeGrafter"/>
</dbReference>
<dbReference type="GO" id="GO:0016132">
    <property type="term" value="P:brassinosteroid biosynthetic process"/>
    <property type="evidence" value="ECO:0007669"/>
    <property type="project" value="TreeGrafter"/>
</dbReference>
<dbReference type="GO" id="GO:0005506">
    <property type="term" value="F:iron ion binding"/>
    <property type="evidence" value="ECO:0007669"/>
    <property type="project" value="InterPro"/>
</dbReference>
<evidence type="ECO:0000256" key="1">
    <source>
        <dbReference type="ARBA" id="ARBA00004167"/>
    </source>
</evidence>
<dbReference type="Gene3D" id="1.10.630.10">
    <property type="entry name" value="Cytochrome P450"/>
    <property type="match status" value="2"/>
</dbReference>
<evidence type="ECO:0000313" key="8">
    <source>
        <dbReference type="EMBL" id="BBH02919.1"/>
    </source>
</evidence>